<keyword evidence="5" id="KW-1185">Reference proteome</keyword>
<dbReference type="Pfam" id="PF00440">
    <property type="entry name" value="TetR_N"/>
    <property type="match status" value="1"/>
</dbReference>
<dbReference type="EMBL" id="CP021431">
    <property type="protein sequence ID" value="ARU02516.1"/>
    <property type="molecule type" value="Genomic_DNA"/>
</dbReference>
<evidence type="ECO:0000259" key="2">
    <source>
        <dbReference type="Pfam" id="PF00440"/>
    </source>
</evidence>
<feature type="domain" description="PsrA tetracyclin repressor-like C-terminal" evidence="3">
    <location>
        <begin position="62"/>
        <end position="175"/>
    </location>
</feature>
<dbReference type="InterPro" id="IPR001647">
    <property type="entry name" value="HTH_TetR"/>
</dbReference>
<dbReference type="SUPFAM" id="SSF46689">
    <property type="entry name" value="Homeodomain-like"/>
    <property type="match status" value="1"/>
</dbReference>
<name>A0A1Y0EFU6_9RHOB</name>
<dbReference type="SUPFAM" id="SSF48498">
    <property type="entry name" value="Tetracyclin repressor-like, C-terminal domain"/>
    <property type="match status" value="1"/>
</dbReference>
<evidence type="ECO:0000313" key="5">
    <source>
        <dbReference type="Proteomes" id="UP000195273"/>
    </source>
</evidence>
<dbReference type="Pfam" id="PF17939">
    <property type="entry name" value="TetR_C_30"/>
    <property type="match status" value="1"/>
</dbReference>
<proteinExistence type="predicted"/>
<evidence type="ECO:0000313" key="4">
    <source>
        <dbReference type="EMBL" id="ARU02516.1"/>
    </source>
</evidence>
<sequence length="185" mass="21034">MRDIASKSNVNQALINYYFQSKQHLFDQVFLRRGKHIGRRREELLDALLAQPAAPSVEELVRAYLTPQWDMKYSSESGAAFVKLQARLHAEPEEHALRLRREVYDQSAKRYISAISDALPELSKPTVGLRMAFLIGAYLFMLNDVDRLNDLTDNQLGKVDKTEVLDNLVIFLSAGMTAPENTPLL</sequence>
<gene>
    <name evidence="4" type="ORF">LOKVESSMR4R_03235</name>
</gene>
<dbReference type="Gene3D" id="1.10.357.10">
    <property type="entry name" value="Tetracycline Repressor, domain 2"/>
    <property type="match status" value="1"/>
</dbReference>
<feature type="domain" description="HTH tetR-type" evidence="2">
    <location>
        <begin position="1"/>
        <end position="29"/>
    </location>
</feature>
<dbReference type="AlphaFoldDB" id="A0A1Y0EFU6"/>
<organism evidence="4 5">
    <name type="scientific">Yoonia vestfoldensis</name>
    <dbReference type="NCBI Taxonomy" id="245188"/>
    <lineage>
        <taxon>Bacteria</taxon>
        <taxon>Pseudomonadati</taxon>
        <taxon>Pseudomonadota</taxon>
        <taxon>Alphaproteobacteria</taxon>
        <taxon>Rhodobacterales</taxon>
        <taxon>Paracoccaceae</taxon>
        <taxon>Yoonia</taxon>
    </lineage>
</organism>
<evidence type="ECO:0000256" key="1">
    <source>
        <dbReference type="ARBA" id="ARBA00023125"/>
    </source>
</evidence>
<keyword evidence="1" id="KW-0238">DNA-binding</keyword>
<dbReference type="InterPro" id="IPR041586">
    <property type="entry name" value="PsrA_TetR_C"/>
</dbReference>
<dbReference type="Proteomes" id="UP000195273">
    <property type="component" value="Chromosome"/>
</dbReference>
<dbReference type="InterPro" id="IPR009057">
    <property type="entry name" value="Homeodomain-like_sf"/>
</dbReference>
<dbReference type="GO" id="GO:0003677">
    <property type="term" value="F:DNA binding"/>
    <property type="evidence" value="ECO:0007669"/>
    <property type="project" value="UniProtKB-KW"/>
</dbReference>
<dbReference type="KEGG" id="lvs:LOKVESSMR4R_03235"/>
<reference evidence="4 5" key="1">
    <citation type="submission" date="2017-05" db="EMBL/GenBank/DDBJ databases">
        <title>Genome Sequence of Loktanella vestfoldensis Strain SMR4r Isolated from a Culture of the Diatom Skeletonema marinoi.</title>
        <authorList>
            <person name="Topel M."/>
            <person name="Pinder M.I.M."/>
            <person name="Johansson O.N."/>
            <person name="Kourtchenko O."/>
            <person name="Godhe A."/>
            <person name="Clarke A.K."/>
        </authorList>
    </citation>
    <scope>NUCLEOTIDE SEQUENCE [LARGE SCALE GENOMIC DNA]</scope>
    <source>
        <strain evidence="4 5">SMR4r</strain>
    </source>
</reference>
<accession>A0A1Y0EFU6</accession>
<dbReference type="InterPro" id="IPR036271">
    <property type="entry name" value="Tet_transcr_reg_TetR-rel_C_sf"/>
</dbReference>
<evidence type="ECO:0000259" key="3">
    <source>
        <dbReference type="Pfam" id="PF17939"/>
    </source>
</evidence>
<protein>
    <submittedName>
        <fullName evidence="4">Bacterial regulatory proteins, tetR family</fullName>
    </submittedName>
</protein>